<comment type="subcellular location">
    <subcellularLocation>
        <location evidence="1">Cell outer membrane</location>
    </subcellularLocation>
</comment>
<dbReference type="PROSITE" id="PS51257">
    <property type="entry name" value="PROKAR_LIPOPROTEIN"/>
    <property type="match status" value="1"/>
</dbReference>
<evidence type="ECO:0000313" key="9">
    <source>
        <dbReference type="Proteomes" id="UP001204376"/>
    </source>
</evidence>
<sequence length="458" mass="50992">MKKHIIKTPVKWRLTIYMLVHVFLFTGLTSCKKYLDAKPDQSITTPSTMEDLEGILNGYGFINARYPSAAETASDDFYLTTADFNNLIDIQRSFYSWQKAPNFVGDYSGPYGSIEYVNIILETLPKIAGDKERKDVIQGNCLFVRASYHYALAQLFAKPYAKASAATDLGIALRLTSDITVKPVRSTVADTYSSVIADLVKSKSLLPANPGVKYKAGKTAVYGMLARVYLSMSDYKNAGLYADSALSLYNNLINYNTINSAAAIPFTQFNDEVIYDCRAPGPQSLSQSRAKVDSVLYASYAANDLRKVVFFKNNANGTIAFKGNYTGIAGATLFTGIATNELYLIKAEAAARNDDADKALTALNTLLKNRYKTGTYIPYDTIDADELLDLILKERRKELLFRTLRWTDLRRLNMDPKRAKILTRNIAGTVYTLEPNGLRYVFQIDQDAVNISGLQQNP</sequence>
<evidence type="ECO:0000256" key="3">
    <source>
        <dbReference type="ARBA" id="ARBA00022729"/>
    </source>
</evidence>
<reference evidence="8 9" key="1">
    <citation type="submission" date="2022-07" db="EMBL/GenBank/DDBJ databases">
        <title>Mucilaginibacter sp. JC4.</title>
        <authorList>
            <person name="Le V."/>
            <person name="Ko S.-R."/>
            <person name="Ahn C.-Y."/>
            <person name="Oh H.-M."/>
        </authorList>
    </citation>
    <scope>NUCLEOTIDE SEQUENCE [LARGE SCALE GENOMIC DNA]</scope>
    <source>
        <strain evidence="8 9">JC4</strain>
    </source>
</reference>
<keyword evidence="3" id="KW-0732">Signal</keyword>
<proteinExistence type="inferred from homology"/>
<dbReference type="SUPFAM" id="SSF48452">
    <property type="entry name" value="TPR-like"/>
    <property type="match status" value="1"/>
</dbReference>
<dbReference type="Pfam" id="PF07980">
    <property type="entry name" value="SusD_RagB"/>
    <property type="match status" value="1"/>
</dbReference>
<comment type="caution">
    <text evidence="8">The sequence shown here is derived from an EMBL/GenBank/DDBJ whole genome shotgun (WGS) entry which is preliminary data.</text>
</comment>
<keyword evidence="5" id="KW-0998">Cell outer membrane</keyword>
<gene>
    <name evidence="8" type="ORF">NPE20_06655</name>
</gene>
<dbReference type="InterPro" id="IPR033985">
    <property type="entry name" value="SusD-like_N"/>
</dbReference>
<comment type="similarity">
    <text evidence="2">Belongs to the SusD family.</text>
</comment>
<feature type="domain" description="SusD-like N-terminal" evidence="7">
    <location>
        <begin position="33"/>
        <end position="230"/>
    </location>
</feature>
<dbReference type="Gene3D" id="1.25.40.390">
    <property type="match status" value="1"/>
</dbReference>
<protein>
    <submittedName>
        <fullName evidence="8">RagB/SusD family nutrient uptake outer membrane protein</fullName>
    </submittedName>
</protein>
<dbReference type="RefSeq" id="WP_256537828.1">
    <property type="nucleotide sequence ID" value="NZ_JANHOH010000001.1"/>
</dbReference>
<dbReference type="InterPro" id="IPR012944">
    <property type="entry name" value="SusD_RagB_dom"/>
</dbReference>
<evidence type="ECO:0000259" key="7">
    <source>
        <dbReference type="Pfam" id="PF14322"/>
    </source>
</evidence>
<dbReference type="InterPro" id="IPR011990">
    <property type="entry name" value="TPR-like_helical_dom_sf"/>
</dbReference>
<dbReference type="EMBL" id="JANHOH010000001">
    <property type="protein sequence ID" value="MCQ6957627.1"/>
    <property type="molecule type" value="Genomic_DNA"/>
</dbReference>
<dbReference type="Proteomes" id="UP001204376">
    <property type="component" value="Unassembled WGS sequence"/>
</dbReference>
<name>A0ABT1SZC4_9SPHI</name>
<organism evidence="8 9">
    <name type="scientific">Mucilaginibacter aquariorum</name>
    <dbReference type="NCBI Taxonomy" id="2967225"/>
    <lineage>
        <taxon>Bacteria</taxon>
        <taxon>Pseudomonadati</taxon>
        <taxon>Bacteroidota</taxon>
        <taxon>Sphingobacteriia</taxon>
        <taxon>Sphingobacteriales</taxon>
        <taxon>Sphingobacteriaceae</taxon>
        <taxon>Mucilaginibacter</taxon>
    </lineage>
</organism>
<evidence type="ECO:0000313" key="8">
    <source>
        <dbReference type="EMBL" id="MCQ6957627.1"/>
    </source>
</evidence>
<evidence type="ECO:0000256" key="5">
    <source>
        <dbReference type="ARBA" id="ARBA00023237"/>
    </source>
</evidence>
<evidence type="ECO:0000259" key="6">
    <source>
        <dbReference type="Pfam" id="PF07980"/>
    </source>
</evidence>
<evidence type="ECO:0000256" key="1">
    <source>
        <dbReference type="ARBA" id="ARBA00004442"/>
    </source>
</evidence>
<keyword evidence="4" id="KW-0472">Membrane</keyword>
<dbReference type="Pfam" id="PF14322">
    <property type="entry name" value="SusD-like_3"/>
    <property type="match status" value="1"/>
</dbReference>
<evidence type="ECO:0000256" key="2">
    <source>
        <dbReference type="ARBA" id="ARBA00006275"/>
    </source>
</evidence>
<accession>A0ABT1SZC4</accession>
<evidence type="ECO:0000256" key="4">
    <source>
        <dbReference type="ARBA" id="ARBA00023136"/>
    </source>
</evidence>
<feature type="domain" description="RagB/SusD" evidence="6">
    <location>
        <begin position="341"/>
        <end position="415"/>
    </location>
</feature>
<keyword evidence="9" id="KW-1185">Reference proteome</keyword>